<dbReference type="AlphaFoldDB" id="A0A6J7RS32"/>
<sequence length="67" mass="7114">MQIRASPLRIRIHSSKRSPGVSFEWITATVSPKRSVKREMICGVSAISGTSTSTVLPAASTSAAARK</sequence>
<evidence type="ECO:0000313" key="1">
    <source>
        <dbReference type="EMBL" id="CAB5031584.1"/>
    </source>
</evidence>
<dbReference type="EMBL" id="CAFBPX010000046">
    <property type="protein sequence ID" value="CAB5031584.1"/>
    <property type="molecule type" value="Genomic_DNA"/>
</dbReference>
<accession>A0A6J7RS32</accession>
<proteinExistence type="predicted"/>
<organism evidence="1">
    <name type="scientific">freshwater metagenome</name>
    <dbReference type="NCBI Taxonomy" id="449393"/>
    <lineage>
        <taxon>unclassified sequences</taxon>
        <taxon>metagenomes</taxon>
        <taxon>ecological metagenomes</taxon>
    </lineage>
</organism>
<protein>
    <submittedName>
        <fullName evidence="1">Unannotated protein</fullName>
    </submittedName>
</protein>
<gene>
    <name evidence="1" type="ORF">UFOPK4175_00383</name>
</gene>
<name>A0A6J7RS32_9ZZZZ</name>
<reference evidence="1" key="1">
    <citation type="submission" date="2020-05" db="EMBL/GenBank/DDBJ databases">
        <authorList>
            <person name="Chiriac C."/>
            <person name="Salcher M."/>
            <person name="Ghai R."/>
            <person name="Kavagutti S V."/>
        </authorList>
    </citation>
    <scope>NUCLEOTIDE SEQUENCE</scope>
</reference>